<dbReference type="AlphaFoldDB" id="A0A5C6AYJ4"/>
<evidence type="ECO:0000313" key="1">
    <source>
        <dbReference type="EMBL" id="TWU05043.1"/>
    </source>
</evidence>
<reference evidence="1 2" key="1">
    <citation type="submission" date="2019-02" db="EMBL/GenBank/DDBJ databases">
        <title>Deep-cultivation of Planctomycetes and their phenomic and genomic characterization uncovers novel biology.</title>
        <authorList>
            <person name="Wiegand S."/>
            <person name="Jogler M."/>
            <person name="Boedeker C."/>
            <person name="Pinto D."/>
            <person name="Vollmers J."/>
            <person name="Rivas-Marin E."/>
            <person name="Kohn T."/>
            <person name="Peeters S.H."/>
            <person name="Heuer A."/>
            <person name="Rast P."/>
            <person name="Oberbeckmann S."/>
            <person name="Bunk B."/>
            <person name="Jeske O."/>
            <person name="Meyerdierks A."/>
            <person name="Storesund J.E."/>
            <person name="Kallscheuer N."/>
            <person name="Luecker S."/>
            <person name="Lage O.M."/>
            <person name="Pohl T."/>
            <person name="Merkel B.J."/>
            <person name="Hornburger P."/>
            <person name="Mueller R.-W."/>
            <person name="Bruemmer F."/>
            <person name="Labrenz M."/>
            <person name="Spormann A.M."/>
            <person name="Op Den Camp H."/>
            <person name="Overmann J."/>
            <person name="Amann R."/>
            <person name="Jetten M.S.M."/>
            <person name="Mascher T."/>
            <person name="Medema M.H."/>
            <person name="Devos D.P."/>
            <person name="Kaster A.-K."/>
            <person name="Ovreas L."/>
            <person name="Rohde M."/>
            <person name="Galperin M.Y."/>
            <person name="Jogler C."/>
        </authorList>
    </citation>
    <scope>NUCLEOTIDE SEQUENCE [LARGE SCALE GENOMIC DNA]</scope>
    <source>
        <strain evidence="1 2">Pla52n</strain>
    </source>
</reference>
<protein>
    <submittedName>
        <fullName evidence="1">Uncharacterized protein</fullName>
    </submittedName>
</protein>
<accession>A0A5C6AYJ4</accession>
<evidence type="ECO:0000313" key="2">
    <source>
        <dbReference type="Proteomes" id="UP000320176"/>
    </source>
</evidence>
<keyword evidence="2" id="KW-1185">Reference proteome</keyword>
<dbReference type="EMBL" id="SJPN01000003">
    <property type="protein sequence ID" value="TWU05043.1"/>
    <property type="molecule type" value="Genomic_DNA"/>
</dbReference>
<organism evidence="1 2">
    <name type="scientific">Stieleria varia</name>
    <dbReference type="NCBI Taxonomy" id="2528005"/>
    <lineage>
        <taxon>Bacteria</taxon>
        <taxon>Pseudomonadati</taxon>
        <taxon>Planctomycetota</taxon>
        <taxon>Planctomycetia</taxon>
        <taxon>Pirellulales</taxon>
        <taxon>Pirellulaceae</taxon>
        <taxon>Stieleria</taxon>
    </lineage>
</organism>
<gene>
    <name evidence="1" type="ORF">Pla52n_30890</name>
</gene>
<comment type="caution">
    <text evidence="1">The sequence shown here is derived from an EMBL/GenBank/DDBJ whole genome shotgun (WGS) entry which is preliminary data.</text>
</comment>
<proteinExistence type="predicted"/>
<name>A0A5C6AYJ4_9BACT</name>
<dbReference type="Proteomes" id="UP000320176">
    <property type="component" value="Unassembled WGS sequence"/>
</dbReference>
<sequence length="179" mass="19734">MDRCRTKNLGQNESLVGVFGVCNQVANAFLVSFSDQLVRRNRQALCRPGEISDESLDPQRKPSADHVNSLATNSLATKRETRIELASNSGATRTESCNSAPVRAWLGGMGKRRDSGNAKIWPGYTHGEYHIEPNHESPTGQTGPNCAAKPDCQSQVVFRQWFKVQDCHRRSCSMGSNPT</sequence>